<dbReference type="AlphaFoldDB" id="A0A1B2DCV4"/>
<sequence length="369" mass="38668">MVQVKAPNQYVNEPNAWADGGAKIAEIGNKLFIIGGEKALEAAAPLLASLNTADVTYQVHRFSGQVTTEQIAAYSELASSQDINVLVGIGGGRVLDLTKAVAERIHVPSVTVPTIAATCAAWSALTVLYDKEGRSAGYLPLKRSPQLVLADTSVLAAAPKRYLASGIGDTYVKWNETVVNVKKVPADLDVRLGVKTSELAVEVLDRYAQQAYANAGDGIASPAFHEVSHAIVWLAGQVNTVSAGGARGALAHAIHDSLTQFTQTHGSLHGEKVAFGLVAHTLLQGQTAEETERLAAKLDALGLPVTLAQLGFEEKADQIAYDIAHKVPLAGAKAAELPFAVHPAAIAEAIIAADQLGQRIRSKAAISSQ</sequence>
<evidence type="ECO:0000256" key="3">
    <source>
        <dbReference type="PIRSR" id="PIRSR000112-1"/>
    </source>
</evidence>
<dbReference type="CDD" id="cd08550">
    <property type="entry name" value="GlyDH-like"/>
    <property type="match status" value="1"/>
</dbReference>
<dbReference type="Pfam" id="PF00465">
    <property type="entry name" value="Fe-ADH"/>
    <property type="match status" value="1"/>
</dbReference>
<dbReference type="EMBL" id="CP016808">
    <property type="protein sequence ID" value="ANY65541.1"/>
    <property type="molecule type" value="Genomic_DNA"/>
</dbReference>
<organism evidence="6">
    <name type="scientific">Paenibacillus sp. BIHB 4019</name>
    <dbReference type="NCBI Taxonomy" id="1870819"/>
    <lineage>
        <taxon>Bacteria</taxon>
        <taxon>Bacillati</taxon>
        <taxon>Bacillota</taxon>
        <taxon>Bacilli</taxon>
        <taxon>Bacillales</taxon>
        <taxon>Paenibacillaceae</taxon>
        <taxon>Paenibacillus</taxon>
    </lineage>
</organism>
<dbReference type="InterPro" id="IPR016205">
    <property type="entry name" value="Glycerol_DH"/>
</dbReference>
<feature type="binding site" evidence="4">
    <location>
        <position position="123"/>
    </location>
    <ligand>
        <name>NAD(+)</name>
        <dbReference type="ChEBI" id="CHEBI:57540"/>
    </ligand>
</feature>
<evidence type="ECO:0000256" key="4">
    <source>
        <dbReference type="PIRSR" id="PIRSR000112-3"/>
    </source>
</evidence>
<dbReference type="RefSeq" id="WP_172455374.1">
    <property type="nucleotide sequence ID" value="NZ_CP016808.1"/>
</dbReference>
<dbReference type="PANTHER" id="PTHR43616">
    <property type="entry name" value="GLYCEROL DEHYDROGENASE"/>
    <property type="match status" value="1"/>
</dbReference>
<feature type="binding site" evidence="3">
    <location>
        <position position="169"/>
    </location>
    <ligand>
        <name>glycerol</name>
        <dbReference type="ChEBI" id="CHEBI:17754"/>
    </ligand>
</feature>
<feature type="binding site" evidence="4">
    <location>
        <position position="125"/>
    </location>
    <ligand>
        <name>NAD(+)</name>
        <dbReference type="ChEBI" id="CHEBI:57540"/>
    </ligand>
</feature>
<feature type="binding site" evidence="4">
    <location>
        <begin position="92"/>
        <end position="96"/>
    </location>
    <ligand>
        <name>NAD(+)</name>
        <dbReference type="ChEBI" id="CHEBI:57540"/>
    </ligand>
</feature>
<reference evidence="6" key="1">
    <citation type="submission" date="2016-08" db="EMBL/GenBank/DDBJ databases">
        <title>Complete Genome Seqeunce of Paenibacillus sp. BIHB 4019 from tea rhizoplane.</title>
        <authorList>
            <person name="Thakur R."/>
            <person name="Swarnkar M.K."/>
            <person name="Gulati A."/>
        </authorList>
    </citation>
    <scope>NUCLEOTIDE SEQUENCE [LARGE SCALE GENOMIC DNA]</scope>
    <source>
        <strain evidence="6">BIHB4019</strain>
    </source>
</reference>
<dbReference type="PIRSF" id="PIRSF000112">
    <property type="entry name" value="Glycerol_dehydrogenase"/>
    <property type="match status" value="1"/>
</dbReference>
<dbReference type="Gene3D" id="1.20.1090.10">
    <property type="entry name" value="Dehydroquinate synthase-like - alpha domain"/>
    <property type="match status" value="1"/>
</dbReference>
<evidence type="ECO:0000256" key="1">
    <source>
        <dbReference type="ARBA" id="ARBA00022723"/>
    </source>
</evidence>
<evidence type="ECO:0000256" key="2">
    <source>
        <dbReference type="ARBA" id="ARBA00023002"/>
    </source>
</evidence>
<comment type="cofactor">
    <cofactor evidence="3">
        <name>Zn(2+)</name>
        <dbReference type="ChEBI" id="CHEBI:29105"/>
    </cofactor>
    <text evidence="3">Binds 1 zinc ion per subunit.</text>
</comment>
<dbReference type="Gene3D" id="3.40.50.1970">
    <property type="match status" value="1"/>
</dbReference>
<gene>
    <name evidence="6" type="ORF">BBD42_02980</name>
</gene>
<name>A0A1B2DCV4_9BACL</name>
<keyword evidence="3" id="KW-0862">Zinc</keyword>
<proteinExistence type="predicted"/>
<evidence type="ECO:0000259" key="5">
    <source>
        <dbReference type="Pfam" id="PF00465"/>
    </source>
</evidence>
<dbReference type="SUPFAM" id="SSF56796">
    <property type="entry name" value="Dehydroquinate synthase-like"/>
    <property type="match status" value="1"/>
</dbReference>
<feature type="domain" description="Alcohol dehydrogenase iron-type/glycerol dehydrogenase GldA" evidence="5">
    <location>
        <begin position="7"/>
        <end position="152"/>
    </location>
</feature>
<accession>A0A1B2DCV4</accession>
<dbReference type="GO" id="GO:0046872">
    <property type="term" value="F:metal ion binding"/>
    <property type="evidence" value="ECO:0007669"/>
    <property type="project" value="UniProtKB-KW"/>
</dbReference>
<feature type="binding site" evidence="3">
    <location>
        <position position="269"/>
    </location>
    <ligand>
        <name>glycerol</name>
        <dbReference type="ChEBI" id="CHEBI:17754"/>
    </ligand>
</feature>
<dbReference type="GO" id="GO:0016614">
    <property type="term" value="F:oxidoreductase activity, acting on CH-OH group of donors"/>
    <property type="evidence" value="ECO:0007669"/>
    <property type="project" value="InterPro"/>
</dbReference>
<dbReference type="PANTHER" id="PTHR43616:SF3">
    <property type="entry name" value="HYDROXYCARBOXYLATE DEHYDROGENASE A"/>
    <property type="match status" value="1"/>
</dbReference>
<evidence type="ECO:0000313" key="6">
    <source>
        <dbReference type="EMBL" id="ANY65541.1"/>
    </source>
</evidence>
<keyword evidence="1 3" id="KW-0479">Metal-binding</keyword>
<dbReference type="InterPro" id="IPR001670">
    <property type="entry name" value="ADH_Fe/GldA"/>
</dbReference>
<feature type="binding site" evidence="3">
    <location>
        <position position="252"/>
    </location>
    <ligand>
        <name>glycerol</name>
        <dbReference type="ChEBI" id="CHEBI:17754"/>
    </ligand>
</feature>
<keyword evidence="2" id="KW-0560">Oxidoreductase</keyword>
<keyword evidence="4" id="KW-0520">NAD</keyword>
<protein>
    <recommendedName>
        <fullName evidence="5">Alcohol dehydrogenase iron-type/glycerol dehydrogenase GldA domain-containing protein</fullName>
    </recommendedName>
</protein>
<feature type="binding site" evidence="4">
    <location>
        <position position="129"/>
    </location>
    <ligand>
        <name>NAD(+)</name>
        <dbReference type="ChEBI" id="CHEBI:57540"/>
    </ligand>
</feature>